<feature type="transmembrane region" description="Helical" evidence="7">
    <location>
        <begin position="173"/>
        <end position="192"/>
    </location>
</feature>
<dbReference type="PANTHER" id="PTHR48086">
    <property type="entry name" value="SODIUM/PROLINE SYMPORTER-RELATED"/>
    <property type="match status" value="1"/>
</dbReference>
<feature type="transmembrane region" description="Helical" evidence="7">
    <location>
        <begin position="131"/>
        <end position="153"/>
    </location>
</feature>
<name>A0A381ZS29_9ZZZZ</name>
<evidence type="ECO:0000256" key="1">
    <source>
        <dbReference type="ARBA" id="ARBA00004141"/>
    </source>
</evidence>
<evidence type="ECO:0000256" key="6">
    <source>
        <dbReference type="ARBA" id="ARBA00023136"/>
    </source>
</evidence>
<organism evidence="8">
    <name type="scientific">marine metagenome</name>
    <dbReference type="NCBI Taxonomy" id="408172"/>
    <lineage>
        <taxon>unclassified sequences</taxon>
        <taxon>metagenomes</taxon>
        <taxon>ecological metagenomes</taxon>
    </lineage>
</organism>
<proteinExistence type="inferred from homology"/>
<dbReference type="PROSITE" id="PS50283">
    <property type="entry name" value="NA_SOLUT_SYMP_3"/>
    <property type="match status" value="1"/>
</dbReference>
<evidence type="ECO:0000313" key="8">
    <source>
        <dbReference type="EMBL" id="SVA91924.1"/>
    </source>
</evidence>
<dbReference type="AlphaFoldDB" id="A0A381ZS29"/>
<dbReference type="GO" id="GO:0015606">
    <property type="term" value="F:spermidine transmembrane transporter activity"/>
    <property type="evidence" value="ECO:0007669"/>
    <property type="project" value="TreeGrafter"/>
</dbReference>
<reference evidence="8" key="1">
    <citation type="submission" date="2018-05" db="EMBL/GenBank/DDBJ databases">
        <authorList>
            <person name="Lanie J.A."/>
            <person name="Ng W.-L."/>
            <person name="Kazmierczak K.M."/>
            <person name="Andrzejewski T.M."/>
            <person name="Davidsen T.M."/>
            <person name="Wayne K.J."/>
            <person name="Tettelin H."/>
            <person name="Glass J.I."/>
            <person name="Rusch D."/>
            <person name="Podicherti R."/>
            <person name="Tsui H.-C.T."/>
            <person name="Winkler M.E."/>
        </authorList>
    </citation>
    <scope>NUCLEOTIDE SEQUENCE</scope>
</reference>
<keyword evidence="3" id="KW-0813">Transport</keyword>
<gene>
    <name evidence="8" type="ORF">METZ01_LOCUS144778</name>
</gene>
<feature type="transmembrane region" description="Helical" evidence="7">
    <location>
        <begin position="359"/>
        <end position="377"/>
    </location>
</feature>
<comment type="subcellular location">
    <subcellularLocation>
        <location evidence="1">Membrane</location>
        <topology evidence="1">Multi-pass membrane protein</topology>
    </subcellularLocation>
</comment>
<keyword evidence="6 7" id="KW-0472">Membrane</keyword>
<feature type="transmembrane region" description="Helical" evidence="7">
    <location>
        <begin position="411"/>
        <end position="432"/>
    </location>
</feature>
<feature type="transmembrane region" description="Helical" evidence="7">
    <location>
        <begin position="100"/>
        <end position="119"/>
    </location>
</feature>
<feature type="transmembrane region" description="Helical" evidence="7">
    <location>
        <begin position="298"/>
        <end position="320"/>
    </location>
</feature>
<evidence type="ECO:0000256" key="2">
    <source>
        <dbReference type="ARBA" id="ARBA00006434"/>
    </source>
</evidence>
<dbReference type="Gene3D" id="1.20.1730.10">
    <property type="entry name" value="Sodium/glucose cotransporter"/>
    <property type="match status" value="1"/>
</dbReference>
<evidence type="ECO:0000256" key="7">
    <source>
        <dbReference type="SAM" id="Phobius"/>
    </source>
</evidence>
<evidence type="ECO:0000256" key="3">
    <source>
        <dbReference type="ARBA" id="ARBA00022448"/>
    </source>
</evidence>
<feature type="transmembrane region" description="Helical" evidence="7">
    <location>
        <begin position="213"/>
        <end position="237"/>
    </location>
</feature>
<feature type="transmembrane region" description="Helical" evidence="7">
    <location>
        <begin position="257"/>
        <end position="277"/>
    </location>
</feature>
<protein>
    <submittedName>
        <fullName evidence="8">Uncharacterized protein</fullName>
    </submittedName>
</protein>
<dbReference type="EMBL" id="UINC01022398">
    <property type="protein sequence ID" value="SVA91924.1"/>
    <property type="molecule type" value="Genomic_DNA"/>
</dbReference>
<evidence type="ECO:0000256" key="4">
    <source>
        <dbReference type="ARBA" id="ARBA00022692"/>
    </source>
</evidence>
<evidence type="ECO:0000256" key="5">
    <source>
        <dbReference type="ARBA" id="ARBA00022989"/>
    </source>
</evidence>
<feature type="transmembrane region" description="Helical" evidence="7">
    <location>
        <begin position="12"/>
        <end position="38"/>
    </location>
</feature>
<dbReference type="GO" id="GO:0005886">
    <property type="term" value="C:plasma membrane"/>
    <property type="evidence" value="ECO:0007669"/>
    <property type="project" value="TreeGrafter"/>
</dbReference>
<sequence>MGVWVLLGPSEVAYYGGFWDVMGYAVSSSTPFLLLAYVGPKIRDSLPDGVTLADYVRLRLGRRMQVYVGLISILYMFTFLFAEFTAIGKVMDELAGIKPLIPMVLVGIVTAAYTAYGGLPASLATDRIQALAIAILVTTLLIFLFGADIGQLIDDAKAYNPDDDWSIGSMSYMGSFQSGLALVVAITAAEMFSQGNWQRAWASEDDDALKKGALLAATMVFPLVFVMGVLGTVAAGQGGVSDPSVAFFHLMEGSENLIIAAFVVLVVSLVCSSTDTLQNAIVASVNRDISEGRAGLEFSRVATVAMIPLAIYLATGPTIFGFEFNAWSVFGIFLFADMLAAATVAPVLLTLWGSVSSKGALLGCIAGLASVVLYGMIEPPTDYEGVSQYFRYLIHPTGESIPASEGGLTNLWPFVSAIIGSATVTVAGSYALPDEVE</sequence>
<keyword evidence="5 7" id="KW-1133">Transmembrane helix</keyword>
<comment type="similarity">
    <text evidence="2">Belongs to the sodium:solute symporter (SSF) (TC 2.A.21) family.</text>
</comment>
<dbReference type="InterPro" id="IPR050277">
    <property type="entry name" value="Sodium:Solute_Symporter"/>
</dbReference>
<dbReference type="PANTHER" id="PTHR48086:SF10">
    <property type="entry name" value="AGR155CP"/>
    <property type="match status" value="1"/>
</dbReference>
<dbReference type="InterPro" id="IPR001734">
    <property type="entry name" value="Na/solute_symporter"/>
</dbReference>
<dbReference type="InterPro" id="IPR038377">
    <property type="entry name" value="Na/Glc_symporter_sf"/>
</dbReference>
<accession>A0A381ZS29</accession>
<feature type="transmembrane region" description="Helical" evidence="7">
    <location>
        <begin position="66"/>
        <end position="88"/>
    </location>
</feature>
<keyword evidence="4 7" id="KW-0812">Transmembrane</keyword>
<feature type="transmembrane region" description="Helical" evidence="7">
    <location>
        <begin position="326"/>
        <end position="352"/>
    </location>
</feature>
<dbReference type="Pfam" id="PF00474">
    <property type="entry name" value="SSF"/>
    <property type="match status" value="1"/>
</dbReference>